<evidence type="ECO:0000313" key="5">
    <source>
        <dbReference type="Proteomes" id="UP000620133"/>
    </source>
</evidence>
<dbReference type="Proteomes" id="UP000620133">
    <property type="component" value="Chromosome"/>
</dbReference>
<dbReference type="InterPro" id="IPR029903">
    <property type="entry name" value="RmlD-like-bd"/>
</dbReference>
<dbReference type="Gene3D" id="3.40.50.720">
    <property type="entry name" value="NAD(P)-binding Rossmann-like Domain"/>
    <property type="match status" value="1"/>
</dbReference>
<dbReference type="UniPathway" id="UPA00124"/>
<gene>
    <name evidence="4" type="ORF">MPAN_009790</name>
</gene>
<dbReference type="RefSeq" id="WP_176239550.1">
    <property type="nucleotide sequence ID" value="NZ_AP024412.1"/>
</dbReference>
<protein>
    <recommendedName>
        <fullName evidence="2">dTDP-4-dehydrorhamnose reductase</fullName>
        <ecNumber evidence="2">1.1.1.133</ecNumber>
    </recommendedName>
</protein>
<dbReference type="GO" id="GO:0019305">
    <property type="term" value="P:dTDP-rhamnose biosynthetic process"/>
    <property type="evidence" value="ECO:0007669"/>
    <property type="project" value="UniProtKB-UniPathway"/>
</dbReference>
<proteinExistence type="inferred from homology"/>
<dbReference type="PANTHER" id="PTHR10491:SF4">
    <property type="entry name" value="METHIONINE ADENOSYLTRANSFERASE 2 SUBUNIT BETA"/>
    <property type="match status" value="1"/>
</dbReference>
<dbReference type="GO" id="GO:0005829">
    <property type="term" value="C:cytosol"/>
    <property type="evidence" value="ECO:0007669"/>
    <property type="project" value="TreeGrafter"/>
</dbReference>
<dbReference type="InterPro" id="IPR005913">
    <property type="entry name" value="dTDP_dehydrorham_reduct"/>
</dbReference>
<comment type="pathway">
    <text evidence="2">Carbohydrate biosynthesis; dTDP-L-rhamnose biosynthesis.</text>
</comment>
<dbReference type="CDD" id="cd05254">
    <property type="entry name" value="dTDP_HR_like_SDR_e"/>
    <property type="match status" value="1"/>
</dbReference>
<dbReference type="EC" id="1.1.1.133" evidence="2"/>
<sequence length="282" mass="32243">MKVIVTGVKGQLGYDVVRELKKRNYDDILGIDVNDLDITDSISVIEFMKKEKPDVIIHCAAYTAVDNAEDNEAVCYDVNVNGTKYLVDAAKIQDAKFVYISTDYVFSGDKEGQYEITDKPNPKSVYGRTKYLGEIETLNHSKHFIVRISWVFGKNGNNFIKTMLRLGSERDELSVVSDQIGSPTYTYDLSRLIVDMIETEKFGIYHATNEGICNWYEFAKEIFNLTSININLKPIKTSQYPTKATRPMNSSMSKQSLVDNDFKLLESWQDAIKRYLKEIEVK</sequence>
<keyword evidence="2" id="KW-0521">NADP</keyword>
<keyword evidence="5" id="KW-1185">Reference proteome</keyword>
<dbReference type="AlphaFoldDB" id="A0A7U9TI01"/>
<dbReference type="PANTHER" id="PTHR10491">
    <property type="entry name" value="DTDP-4-DEHYDRORHAMNOSE REDUCTASE"/>
    <property type="match status" value="1"/>
</dbReference>
<dbReference type="KEGG" id="manr:MPAN_009790"/>
<accession>A0A7U9TI01</accession>
<keyword evidence="2" id="KW-0560">Oxidoreductase</keyword>
<comment type="function">
    <text evidence="2">Catalyzes the reduction of dTDP-6-deoxy-L-lyxo-4-hexulose to yield dTDP-L-rhamnose.</text>
</comment>
<dbReference type="GO" id="GO:0008831">
    <property type="term" value="F:dTDP-4-dehydrorhamnose reductase activity"/>
    <property type="evidence" value="ECO:0007669"/>
    <property type="project" value="UniProtKB-EC"/>
</dbReference>
<dbReference type="NCBIfam" id="TIGR01214">
    <property type="entry name" value="rmlD"/>
    <property type="match status" value="1"/>
</dbReference>
<organism evidence="4 5">
    <name type="scientific">Mariniplasma anaerobium</name>
    <dbReference type="NCBI Taxonomy" id="2735436"/>
    <lineage>
        <taxon>Bacteria</taxon>
        <taxon>Bacillati</taxon>
        <taxon>Mycoplasmatota</taxon>
        <taxon>Mollicutes</taxon>
        <taxon>Acholeplasmatales</taxon>
        <taxon>Acholeplasmataceae</taxon>
        <taxon>Mariniplasma</taxon>
    </lineage>
</organism>
<evidence type="ECO:0000259" key="3">
    <source>
        <dbReference type="Pfam" id="PF04321"/>
    </source>
</evidence>
<dbReference type="EMBL" id="AP024412">
    <property type="protein sequence ID" value="BCR36086.1"/>
    <property type="molecule type" value="Genomic_DNA"/>
</dbReference>
<evidence type="ECO:0000256" key="1">
    <source>
        <dbReference type="ARBA" id="ARBA00010944"/>
    </source>
</evidence>
<dbReference type="Pfam" id="PF04321">
    <property type="entry name" value="RmlD_sub_bind"/>
    <property type="match status" value="1"/>
</dbReference>
<dbReference type="Gene3D" id="3.90.25.10">
    <property type="entry name" value="UDP-galactose 4-epimerase, domain 1"/>
    <property type="match status" value="1"/>
</dbReference>
<evidence type="ECO:0000313" key="4">
    <source>
        <dbReference type="EMBL" id="BCR36086.1"/>
    </source>
</evidence>
<comment type="similarity">
    <text evidence="1 2">Belongs to the dTDP-4-dehydrorhamnose reductase family.</text>
</comment>
<reference evidence="4" key="1">
    <citation type="submission" date="2021-01" db="EMBL/GenBank/DDBJ databases">
        <title>Draft genome sequence of Acholeplasmataceae bacterium strain Mahy22.</title>
        <authorList>
            <person name="Watanabe M."/>
            <person name="Kojima H."/>
            <person name="Fukui M."/>
        </authorList>
    </citation>
    <scope>NUCLEOTIDE SEQUENCE</scope>
    <source>
        <strain evidence="4">Mahy22</strain>
    </source>
</reference>
<dbReference type="SUPFAM" id="SSF51735">
    <property type="entry name" value="NAD(P)-binding Rossmann-fold domains"/>
    <property type="match status" value="1"/>
</dbReference>
<dbReference type="InterPro" id="IPR036291">
    <property type="entry name" value="NAD(P)-bd_dom_sf"/>
</dbReference>
<evidence type="ECO:0000256" key="2">
    <source>
        <dbReference type="RuleBase" id="RU364082"/>
    </source>
</evidence>
<name>A0A7U9TI01_9MOLU</name>
<feature type="domain" description="RmlD-like substrate binding" evidence="3">
    <location>
        <begin position="1"/>
        <end position="279"/>
    </location>
</feature>